<feature type="compositionally biased region" description="Low complexity" evidence="5">
    <location>
        <begin position="284"/>
        <end position="295"/>
    </location>
</feature>
<dbReference type="InterPro" id="IPR011009">
    <property type="entry name" value="Kinase-like_dom_sf"/>
</dbReference>
<gene>
    <name evidence="7" type="ORF">POL68_25710</name>
</gene>
<dbReference type="InterPro" id="IPR000719">
    <property type="entry name" value="Prot_kinase_dom"/>
</dbReference>
<evidence type="ECO:0000256" key="3">
    <source>
        <dbReference type="ARBA" id="ARBA00022777"/>
    </source>
</evidence>
<dbReference type="CDD" id="cd14014">
    <property type="entry name" value="STKc_PknB_like"/>
    <property type="match status" value="1"/>
</dbReference>
<evidence type="ECO:0000256" key="4">
    <source>
        <dbReference type="ARBA" id="ARBA00022840"/>
    </source>
</evidence>
<dbReference type="InterPro" id="IPR051681">
    <property type="entry name" value="Ser/Thr_Kinases-Pseudokinases"/>
</dbReference>
<dbReference type="PANTHER" id="PTHR44329:SF288">
    <property type="entry name" value="MITOGEN-ACTIVATED PROTEIN KINASE KINASE KINASE 20"/>
    <property type="match status" value="1"/>
</dbReference>
<dbReference type="Pfam" id="PF00069">
    <property type="entry name" value="Pkinase"/>
    <property type="match status" value="1"/>
</dbReference>
<keyword evidence="1" id="KW-0808">Transferase</keyword>
<dbReference type="GO" id="GO:0016301">
    <property type="term" value="F:kinase activity"/>
    <property type="evidence" value="ECO:0007669"/>
    <property type="project" value="UniProtKB-KW"/>
</dbReference>
<protein>
    <submittedName>
        <fullName evidence="7">Serine/threonine-protein kinase</fullName>
    </submittedName>
</protein>
<comment type="caution">
    <text evidence="7">The sequence shown here is derived from an EMBL/GenBank/DDBJ whole genome shotgun (WGS) entry which is preliminary data.</text>
</comment>
<dbReference type="SMART" id="SM00220">
    <property type="entry name" value="S_TKc"/>
    <property type="match status" value="1"/>
</dbReference>
<keyword evidence="4" id="KW-0067">ATP-binding</keyword>
<feature type="compositionally biased region" description="Low complexity" evidence="5">
    <location>
        <begin position="385"/>
        <end position="397"/>
    </location>
</feature>
<feature type="compositionally biased region" description="Pro residues" evidence="5">
    <location>
        <begin position="311"/>
        <end position="322"/>
    </location>
</feature>
<keyword evidence="8" id="KW-1185">Reference proteome</keyword>
<accession>A0ABT5DFF5</accession>
<dbReference type="Gene3D" id="3.30.200.20">
    <property type="entry name" value="Phosphorylase Kinase, domain 1"/>
    <property type="match status" value="1"/>
</dbReference>
<dbReference type="SUPFAM" id="SSF56112">
    <property type="entry name" value="Protein kinase-like (PK-like)"/>
    <property type="match status" value="1"/>
</dbReference>
<reference evidence="7 8" key="1">
    <citation type="submission" date="2022-11" db="EMBL/GenBank/DDBJ databases">
        <title>Minimal conservation of predation-associated metabolite biosynthetic gene clusters underscores biosynthetic potential of Myxococcota including descriptions for ten novel species: Archangium lansinium sp. nov., Myxococcus landrumus sp. nov., Nannocystis bai.</title>
        <authorList>
            <person name="Ahearne A."/>
            <person name="Stevens C."/>
            <person name="Dowd S."/>
        </authorList>
    </citation>
    <scope>NUCLEOTIDE SEQUENCE [LARGE SCALE GENOMIC DNA]</scope>
    <source>
        <strain evidence="7 8">NCWAL01</strain>
    </source>
</reference>
<feature type="region of interest" description="Disordered" evidence="5">
    <location>
        <begin position="280"/>
        <end position="324"/>
    </location>
</feature>
<proteinExistence type="predicted"/>
<keyword evidence="3 7" id="KW-0418">Kinase</keyword>
<feature type="region of interest" description="Disordered" evidence="5">
    <location>
        <begin position="358"/>
        <end position="421"/>
    </location>
</feature>
<name>A0ABT5DFF5_9BACT</name>
<evidence type="ECO:0000259" key="6">
    <source>
        <dbReference type="PROSITE" id="PS50011"/>
    </source>
</evidence>
<dbReference type="Proteomes" id="UP001221838">
    <property type="component" value="Unassembled WGS sequence"/>
</dbReference>
<evidence type="ECO:0000313" key="8">
    <source>
        <dbReference type="Proteomes" id="UP001221838"/>
    </source>
</evidence>
<organism evidence="7 8">
    <name type="scientific">Stigmatella ashevillensis</name>
    <dbReference type="NCBI Taxonomy" id="2995309"/>
    <lineage>
        <taxon>Bacteria</taxon>
        <taxon>Pseudomonadati</taxon>
        <taxon>Myxococcota</taxon>
        <taxon>Myxococcia</taxon>
        <taxon>Myxococcales</taxon>
        <taxon>Cystobacterineae</taxon>
        <taxon>Archangiaceae</taxon>
        <taxon>Stigmatella</taxon>
    </lineage>
</organism>
<evidence type="ECO:0000256" key="5">
    <source>
        <dbReference type="SAM" id="MobiDB-lite"/>
    </source>
</evidence>
<evidence type="ECO:0000256" key="1">
    <source>
        <dbReference type="ARBA" id="ARBA00022679"/>
    </source>
</evidence>
<evidence type="ECO:0000256" key="2">
    <source>
        <dbReference type="ARBA" id="ARBA00022741"/>
    </source>
</evidence>
<evidence type="ECO:0000313" key="7">
    <source>
        <dbReference type="EMBL" id="MDC0711890.1"/>
    </source>
</evidence>
<sequence>MTMHGTSQALELSCLPPGTDIGPWRVQELRGQGAYGAVYRAERVGEEASGSFALKLALHPRDPRFAREAELLSRLSHPNVPRLRDQGLWAHSSGHIPFLVMDWVEGSSLYTWGSARTLSSRLVLRVLSQAARALEATHAADGLHRDVKGHNLLIRSADNHVVLIDFGAGTFRGAPPLTDEVLPPGTHPYRSPEAVQFQWRFWRERGLHYAPAPADDVYALGVTAYRLVTGVYPPAQATRAPAPGQAPFPIPRQIPPEELVTLCPHLAKLIRQMLTTNPSSRGSAAQLAQALEQAAKSAGPQADQPITRRPQPVPVPRAPPSPLSLASHRQAMGLAAAAGLAASLLLQGAWLLWRQSSPGHGEGSPLQARDGAGADAGTSGLAKDALPASASLRAPASGPMRIGLDVPKKPLPGQAKPPCKKREVELNGGCWVLPREATPPCGERNYEWQGACYYPVLAPVRSETSEQP</sequence>
<dbReference type="PROSITE" id="PS50011">
    <property type="entry name" value="PROTEIN_KINASE_DOM"/>
    <property type="match status" value="1"/>
</dbReference>
<feature type="domain" description="Protein kinase" evidence="6">
    <location>
        <begin position="24"/>
        <end position="295"/>
    </location>
</feature>
<dbReference type="EMBL" id="JAQNDM010000002">
    <property type="protein sequence ID" value="MDC0711890.1"/>
    <property type="molecule type" value="Genomic_DNA"/>
</dbReference>
<dbReference type="Gene3D" id="1.10.510.10">
    <property type="entry name" value="Transferase(Phosphotransferase) domain 1"/>
    <property type="match status" value="1"/>
</dbReference>
<dbReference type="PANTHER" id="PTHR44329">
    <property type="entry name" value="SERINE/THREONINE-PROTEIN KINASE TNNI3K-RELATED"/>
    <property type="match status" value="1"/>
</dbReference>
<keyword evidence="2" id="KW-0547">Nucleotide-binding</keyword>